<evidence type="ECO:0000313" key="2">
    <source>
        <dbReference type="Proteomes" id="UP000237105"/>
    </source>
</evidence>
<evidence type="ECO:0000313" key="1">
    <source>
        <dbReference type="EMBL" id="PON47197.1"/>
    </source>
</evidence>
<dbReference type="OrthoDB" id="10320963at2759"/>
<dbReference type="EMBL" id="JXTB01000298">
    <property type="protein sequence ID" value="PON47197.1"/>
    <property type="molecule type" value="Genomic_DNA"/>
</dbReference>
<organism evidence="1 2">
    <name type="scientific">Parasponia andersonii</name>
    <name type="common">Sponia andersonii</name>
    <dbReference type="NCBI Taxonomy" id="3476"/>
    <lineage>
        <taxon>Eukaryota</taxon>
        <taxon>Viridiplantae</taxon>
        <taxon>Streptophyta</taxon>
        <taxon>Embryophyta</taxon>
        <taxon>Tracheophyta</taxon>
        <taxon>Spermatophyta</taxon>
        <taxon>Magnoliopsida</taxon>
        <taxon>eudicotyledons</taxon>
        <taxon>Gunneridae</taxon>
        <taxon>Pentapetalae</taxon>
        <taxon>rosids</taxon>
        <taxon>fabids</taxon>
        <taxon>Rosales</taxon>
        <taxon>Cannabaceae</taxon>
        <taxon>Parasponia</taxon>
    </lineage>
</organism>
<dbReference type="Proteomes" id="UP000237105">
    <property type="component" value="Unassembled WGS sequence"/>
</dbReference>
<dbReference type="AlphaFoldDB" id="A0A2P5BEI7"/>
<gene>
    <name evidence="1" type="ORF">PanWU01x14_245780</name>
</gene>
<keyword evidence="2" id="KW-1185">Reference proteome</keyword>
<name>A0A2P5BEI7_PARAD</name>
<comment type="caution">
    <text evidence="1">The sequence shown here is derived from an EMBL/GenBank/DDBJ whole genome shotgun (WGS) entry which is preliminary data.</text>
</comment>
<protein>
    <submittedName>
        <fullName evidence="1">Uncharacterized protein</fullName>
    </submittedName>
</protein>
<proteinExistence type="predicted"/>
<reference evidence="2" key="1">
    <citation type="submission" date="2016-06" db="EMBL/GenBank/DDBJ databases">
        <title>Parallel loss of symbiosis genes in relatives of nitrogen-fixing non-legume Parasponia.</title>
        <authorList>
            <person name="Van Velzen R."/>
            <person name="Holmer R."/>
            <person name="Bu F."/>
            <person name="Rutten L."/>
            <person name="Van Zeijl A."/>
            <person name="Liu W."/>
            <person name="Santuari L."/>
            <person name="Cao Q."/>
            <person name="Sharma T."/>
            <person name="Shen D."/>
            <person name="Roswanjaya Y."/>
            <person name="Wardhani T."/>
            <person name="Kalhor M.S."/>
            <person name="Jansen J."/>
            <person name="Van den Hoogen J."/>
            <person name="Gungor B."/>
            <person name="Hartog M."/>
            <person name="Hontelez J."/>
            <person name="Verver J."/>
            <person name="Yang W.-C."/>
            <person name="Schijlen E."/>
            <person name="Repin R."/>
            <person name="Schilthuizen M."/>
            <person name="Schranz E."/>
            <person name="Heidstra R."/>
            <person name="Miyata K."/>
            <person name="Fedorova E."/>
            <person name="Kohlen W."/>
            <person name="Bisseling T."/>
            <person name="Smit S."/>
            <person name="Geurts R."/>
        </authorList>
    </citation>
    <scope>NUCLEOTIDE SEQUENCE [LARGE SCALE GENOMIC DNA]</scope>
    <source>
        <strain evidence="2">cv. WU1-14</strain>
    </source>
</reference>
<sequence>MGKMRNTNISINISSVFESKELWIVAVAGRGQDVVSDYVANGAPSQDIDDVEPNRVVGLEQAHVLTSSLVSSLVVGHSVLLGQTLFGHVFSLEVEEHEPAQEEGQPCAQAYYQRWVQLCFDATRLDASSTPLAQADGFGLWECSKALECDVGRRELGAGHWPSERG</sequence>
<accession>A0A2P5BEI7</accession>